<gene>
    <name evidence="3" type="ORF">ACFFHM_15035</name>
</gene>
<feature type="domain" description="Mandelate racemase/muconate lactonizing enzyme C-terminal" evidence="2">
    <location>
        <begin position="138"/>
        <end position="249"/>
    </location>
</feature>
<dbReference type="EMBL" id="JBHLUX010000036">
    <property type="protein sequence ID" value="MFC0471775.1"/>
    <property type="molecule type" value="Genomic_DNA"/>
</dbReference>
<keyword evidence="4" id="KW-1185">Reference proteome</keyword>
<dbReference type="SFLD" id="SFLDS00001">
    <property type="entry name" value="Enolase"/>
    <property type="match status" value="1"/>
</dbReference>
<evidence type="ECO:0000256" key="1">
    <source>
        <dbReference type="ARBA" id="ARBA00022723"/>
    </source>
</evidence>
<dbReference type="InterPro" id="IPR036849">
    <property type="entry name" value="Enolase-like_C_sf"/>
</dbReference>
<dbReference type="Proteomes" id="UP001589838">
    <property type="component" value="Unassembled WGS sequence"/>
</dbReference>
<dbReference type="SMART" id="SM00922">
    <property type="entry name" value="MR_MLE"/>
    <property type="match status" value="1"/>
</dbReference>
<evidence type="ECO:0000313" key="4">
    <source>
        <dbReference type="Proteomes" id="UP001589838"/>
    </source>
</evidence>
<evidence type="ECO:0000313" key="3">
    <source>
        <dbReference type="EMBL" id="MFC0471775.1"/>
    </source>
</evidence>
<keyword evidence="1" id="KW-0479">Metal-binding</keyword>
<name>A0ABV6KFS1_9BACI</name>
<organism evidence="3 4">
    <name type="scientific">Halalkalibacter kiskunsagensis</name>
    <dbReference type="NCBI Taxonomy" id="1548599"/>
    <lineage>
        <taxon>Bacteria</taxon>
        <taxon>Bacillati</taxon>
        <taxon>Bacillota</taxon>
        <taxon>Bacilli</taxon>
        <taxon>Bacillales</taxon>
        <taxon>Bacillaceae</taxon>
        <taxon>Halalkalibacter</taxon>
    </lineage>
</organism>
<reference evidence="3 4" key="1">
    <citation type="submission" date="2024-09" db="EMBL/GenBank/DDBJ databases">
        <authorList>
            <person name="Sun Q."/>
            <person name="Mori K."/>
        </authorList>
    </citation>
    <scope>NUCLEOTIDE SEQUENCE [LARGE SCALE GENOMIC DNA]</scope>
    <source>
        <strain evidence="3 4">NCAIM B.02610</strain>
    </source>
</reference>
<dbReference type="Gene3D" id="3.20.20.120">
    <property type="entry name" value="Enolase-like C-terminal domain"/>
    <property type="match status" value="1"/>
</dbReference>
<dbReference type="InterPro" id="IPR034593">
    <property type="entry name" value="DgoD-like"/>
</dbReference>
<proteinExistence type="predicted"/>
<dbReference type="PANTHER" id="PTHR48080">
    <property type="entry name" value="D-GALACTONATE DEHYDRATASE-RELATED"/>
    <property type="match status" value="1"/>
</dbReference>
<comment type="caution">
    <text evidence="3">The sequence shown here is derived from an EMBL/GenBank/DDBJ whole genome shotgun (WGS) entry which is preliminary data.</text>
</comment>
<dbReference type="Pfam" id="PF13378">
    <property type="entry name" value="MR_MLE_C"/>
    <property type="match status" value="1"/>
</dbReference>
<dbReference type="InterPro" id="IPR013342">
    <property type="entry name" value="Mandelate_racemase_C"/>
</dbReference>
<dbReference type="InterPro" id="IPR029065">
    <property type="entry name" value="Enolase_C-like"/>
</dbReference>
<dbReference type="RefSeq" id="WP_335959670.1">
    <property type="nucleotide sequence ID" value="NZ_JAXBLX010000006.1"/>
</dbReference>
<evidence type="ECO:0000259" key="2">
    <source>
        <dbReference type="SMART" id="SM00922"/>
    </source>
</evidence>
<protein>
    <submittedName>
        <fullName evidence="3">Enolase C-terminal domain-like protein</fullName>
    </submittedName>
</protein>
<dbReference type="InterPro" id="IPR029017">
    <property type="entry name" value="Enolase-like_N"/>
</dbReference>
<dbReference type="Gene3D" id="3.30.390.10">
    <property type="entry name" value="Enolase-like, N-terminal domain"/>
    <property type="match status" value="1"/>
</dbReference>
<sequence>MKFSEVNSEWKVEKIEWVSLIGERPRPAGCNARLGVHGKDVPLDFVRVTIGGKQGFGWSKISKENAAEIIGLTVEDLFTDEGKVQADYYLIEFPLLDWLGQVTQKPVYELMTGKKLKDYTVACYDTSIYFNDLHCESDEEAVALIQEQVKEGLEKGHRSFKLKVGRGAMHMPLDIGMKRDIAIINGVREATGPSASIMIDANNGYNLNLTKQVLIETAQANLTWIEEPFHEDPEYLAELKLWLRQHQLDIMVTDGEGEAAVPIVNWAKKGYLDAIQYDIRSYGFHNWLELGAELDDADVKTAPHNYGASYGNYALAHLAPNINGFLFIEWDEMKIPGVDDSAYVIKEGKVAVPDLPGFGLKVNNQFFTQMVDDKGWSVEYKEKQQI</sequence>
<accession>A0ABV6KFS1</accession>
<dbReference type="SUPFAM" id="SSF51604">
    <property type="entry name" value="Enolase C-terminal domain-like"/>
    <property type="match status" value="1"/>
</dbReference>